<dbReference type="Pfam" id="PF01370">
    <property type="entry name" value="Epimerase"/>
    <property type="match status" value="1"/>
</dbReference>
<reference evidence="3 4" key="1">
    <citation type="submission" date="2018-03" db="EMBL/GenBank/DDBJ databases">
        <title>Complete genome sequence and methylome analysis of Pseudomonas mendocina NEB 698.</title>
        <authorList>
            <person name="Morgan R.D."/>
        </authorList>
    </citation>
    <scope>NUCLEOTIDE SEQUENCE [LARGE SCALE GENOMIC DNA]</scope>
    <source>
        <strain evidence="3 4">NEB698</strain>
    </source>
</reference>
<gene>
    <name evidence="3" type="ORF">C7A17_12460</name>
</gene>
<evidence type="ECO:0000256" key="1">
    <source>
        <dbReference type="SAM" id="Phobius"/>
    </source>
</evidence>
<feature type="transmembrane region" description="Helical" evidence="1">
    <location>
        <begin position="12"/>
        <end position="40"/>
    </location>
</feature>
<keyword evidence="1" id="KW-0472">Membrane</keyword>
<dbReference type="InterPro" id="IPR001509">
    <property type="entry name" value="Epimerase_deHydtase"/>
</dbReference>
<keyword evidence="1" id="KW-0812">Transmembrane</keyword>
<evidence type="ECO:0000259" key="2">
    <source>
        <dbReference type="Pfam" id="PF01370"/>
    </source>
</evidence>
<dbReference type="EMBL" id="CP027657">
    <property type="protein sequence ID" value="AVO53546.1"/>
    <property type="molecule type" value="Genomic_DNA"/>
</dbReference>
<sequence>MTSQDWGEGTGFAFLGGGAMIAVIFGGTGFIGSFFARFLIDEQGFEKVYVVDQEALEHKGSAFRRQLLSGSPRVEVVLWDVRKPIEWMPAESVDLIANFAAVHREPGHEDFEYYETNLLGAENVCAWADKVGCKRMIFTSSISPYGPSDAVKDERSLPVPATAYGGSKLVAEKIHQLWQARDAASRRLVIVRPGVVFGPGEGGNVSRLIKAVLHRYFFYMGNRATRKAGTYVKELCSAMWWVLQRQETEGPRVDLFNMSMNPGPSIQEYVEVVCKVAAVKRCVPAIPYPLLLAVAYMIETVAKPLGIKHPFSPVRIRKLVRSNNILPTYLVERGYPYQYTLESAFADWKRSCPQEWQ</sequence>
<evidence type="ECO:0000313" key="4">
    <source>
        <dbReference type="Proteomes" id="UP000238327"/>
    </source>
</evidence>
<proteinExistence type="predicted"/>
<keyword evidence="1" id="KW-1133">Transmembrane helix</keyword>
<evidence type="ECO:0000313" key="3">
    <source>
        <dbReference type="EMBL" id="AVO53546.1"/>
    </source>
</evidence>
<dbReference type="InterPro" id="IPR050177">
    <property type="entry name" value="Lipid_A_modif_metabolic_enz"/>
</dbReference>
<name>A0A2R3QP44_ECTME</name>
<dbReference type="Gene3D" id="3.40.50.720">
    <property type="entry name" value="NAD(P)-binding Rossmann-like Domain"/>
    <property type="match status" value="1"/>
</dbReference>
<dbReference type="Proteomes" id="UP000238327">
    <property type="component" value="Chromosome"/>
</dbReference>
<protein>
    <submittedName>
        <fullName evidence="3">NAD-dependent epimerase/dehydratase</fullName>
    </submittedName>
</protein>
<dbReference type="SUPFAM" id="SSF51735">
    <property type="entry name" value="NAD(P)-binding Rossmann-fold domains"/>
    <property type="match status" value="1"/>
</dbReference>
<organism evidence="3 4">
    <name type="scientific">Ectopseudomonas mendocina</name>
    <name type="common">Pseudomonas mendocina</name>
    <dbReference type="NCBI Taxonomy" id="300"/>
    <lineage>
        <taxon>Bacteria</taxon>
        <taxon>Pseudomonadati</taxon>
        <taxon>Pseudomonadota</taxon>
        <taxon>Gammaproteobacteria</taxon>
        <taxon>Pseudomonadales</taxon>
        <taxon>Pseudomonadaceae</taxon>
        <taxon>Ectopseudomonas</taxon>
    </lineage>
</organism>
<dbReference type="AlphaFoldDB" id="A0A2R3QP44"/>
<dbReference type="InterPro" id="IPR036291">
    <property type="entry name" value="NAD(P)-bd_dom_sf"/>
</dbReference>
<accession>A0A2R3QP44</accession>
<feature type="domain" description="NAD-dependent epimerase/dehydratase" evidence="2">
    <location>
        <begin position="23"/>
        <end position="248"/>
    </location>
</feature>
<dbReference type="PANTHER" id="PTHR43245">
    <property type="entry name" value="BIFUNCTIONAL POLYMYXIN RESISTANCE PROTEIN ARNA"/>
    <property type="match status" value="1"/>
</dbReference>